<name>A0A0F8YQ46_9ZZZZ</name>
<dbReference type="EMBL" id="LAZR01065077">
    <property type="protein sequence ID" value="KKK56274.1"/>
    <property type="molecule type" value="Genomic_DNA"/>
</dbReference>
<comment type="caution">
    <text evidence="1">The sequence shown here is derived from an EMBL/GenBank/DDBJ whole genome shotgun (WGS) entry which is preliminary data.</text>
</comment>
<evidence type="ECO:0008006" key="2">
    <source>
        <dbReference type="Google" id="ProtNLM"/>
    </source>
</evidence>
<dbReference type="AlphaFoldDB" id="A0A0F8YQ46"/>
<organism evidence="1">
    <name type="scientific">marine sediment metagenome</name>
    <dbReference type="NCBI Taxonomy" id="412755"/>
    <lineage>
        <taxon>unclassified sequences</taxon>
        <taxon>metagenomes</taxon>
        <taxon>ecological metagenomes</taxon>
    </lineage>
</organism>
<accession>A0A0F8YQ46</accession>
<sequence>MLDNITKLGVTEKIENFTTEGDKTLKERPIEDFKDIFFTYRKGKRERNKGKSYLESTYDALVGIQNLQESCVYFVIRVGAGLKIIHVPFSKMADDEYMDELEDNIRTMNAENTTMILGYDDATGQKQEVQLLTGQPIDFNTLLAFYYKFISIKSGVPVTILEGVTPGQLEGGKINEILLFDVLAKIQKECEEFLRWIIDKIALFKTIDLGDYQIEWITREAVDEVGKQDLLTKRLTNFITARNDIGLKFDIAAKMAELKIKEKDLDPIKVAEKQK</sequence>
<evidence type="ECO:0000313" key="1">
    <source>
        <dbReference type="EMBL" id="KKK56274.1"/>
    </source>
</evidence>
<protein>
    <recommendedName>
        <fullName evidence="2">Portal protein</fullName>
    </recommendedName>
</protein>
<gene>
    <name evidence="1" type="ORF">LCGC14_3066180</name>
</gene>
<feature type="non-terminal residue" evidence="1">
    <location>
        <position position="275"/>
    </location>
</feature>
<reference evidence="1" key="1">
    <citation type="journal article" date="2015" name="Nature">
        <title>Complex archaea that bridge the gap between prokaryotes and eukaryotes.</title>
        <authorList>
            <person name="Spang A."/>
            <person name="Saw J.H."/>
            <person name="Jorgensen S.L."/>
            <person name="Zaremba-Niedzwiedzka K."/>
            <person name="Martijn J."/>
            <person name="Lind A.E."/>
            <person name="van Eijk R."/>
            <person name="Schleper C."/>
            <person name="Guy L."/>
            <person name="Ettema T.J."/>
        </authorList>
    </citation>
    <scope>NUCLEOTIDE SEQUENCE</scope>
</reference>
<proteinExistence type="predicted"/>